<dbReference type="GO" id="GO:0050136">
    <property type="term" value="F:NADH dehydrogenase (quinone) (non-electrogenic) activity"/>
    <property type="evidence" value="ECO:0007669"/>
    <property type="project" value="UniProtKB-UniRule"/>
</dbReference>
<gene>
    <name evidence="11" type="primary">nuoA</name>
    <name evidence="13" type="ORF">CEY11_17590</name>
</gene>
<organism evidence="13 14">
    <name type="scientific">Candidimonas nitroreducens</name>
    <dbReference type="NCBI Taxonomy" id="683354"/>
    <lineage>
        <taxon>Bacteria</taxon>
        <taxon>Pseudomonadati</taxon>
        <taxon>Pseudomonadota</taxon>
        <taxon>Betaproteobacteria</taxon>
        <taxon>Burkholderiales</taxon>
        <taxon>Alcaligenaceae</taxon>
        <taxon>Candidimonas</taxon>
    </lineage>
</organism>
<dbReference type="PANTHER" id="PTHR11058:SF9">
    <property type="entry name" value="NADH-UBIQUINONE OXIDOREDUCTASE CHAIN 3"/>
    <property type="match status" value="1"/>
</dbReference>
<comment type="catalytic activity">
    <reaction evidence="11 12">
        <text>a quinone + NADH + 5 H(+)(in) = a quinol + NAD(+) + 4 H(+)(out)</text>
        <dbReference type="Rhea" id="RHEA:57888"/>
        <dbReference type="ChEBI" id="CHEBI:15378"/>
        <dbReference type="ChEBI" id="CHEBI:24646"/>
        <dbReference type="ChEBI" id="CHEBI:57540"/>
        <dbReference type="ChEBI" id="CHEBI:57945"/>
        <dbReference type="ChEBI" id="CHEBI:132124"/>
    </reaction>
</comment>
<keyword evidence="5 11" id="KW-0874">Quinone</keyword>
<name>A0A225M9F8_9BURK</name>
<dbReference type="OrthoDB" id="9791970at2"/>
<dbReference type="GO" id="GO:0005886">
    <property type="term" value="C:plasma membrane"/>
    <property type="evidence" value="ECO:0007669"/>
    <property type="project" value="UniProtKB-SubCell"/>
</dbReference>
<evidence type="ECO:0000256" key="9">
    <source>
        <dbReference type="ARBA" id="ARBA00023075"/>
    </source>
</evidence>
<keyword evidence="14" id="KW-1185">Reference proteome</keyword>
<comment type="caution">
    <text evidence="13">The sequence shown here is derived from an EMBL/GenBank/DDBJ whole genome shotgun (WGS) entry which is preliminary data.</text>
</comment>
<dbReference type="AlphaFoldDB" id="A0A225M9F8"/>
<keyword evidence="3 11" id="KW-0813">Transport</keyword>
<comment type="subunit">
    <text evidence="11">NDH-1 is composed of 14 different subunits. Subunits NuoA, H, J, K, L, M, N constitute the membrane sector of the complex.</text>
</comment>
<feature type="transmembrane region" description="Helical" evidence="11">
    <location>
        <begin position="89"/>
        <end position="109"/>
    </location>
</feature>
<evidence type="ECO:0000256" key="12">
    <source>
        <dbReference type="RuleBase" id="RU003639"/>
    </source>
</evidence>
<keyword evidence="11" id="KW-1003">Cell membrane</keyword>
<evidence type="ECO:0000256" key="5">
    <source>
        <dbReference type="ARBA" id="ARBA00022719"/>
    </source>
</evidence>
<dbReference type="FunFam" id="1.20.58.1610:FF:000004">
    <property type="entry name" value="NADH-quinone oxidoreductase subunit A"/>
    <property type="match status" value="1"/>
</dbReference>
<feature type="transmembrane region" description="Helical" evidence="11">
    <location>
        <begin position="6"/>
        <end position="30"/>
    </location>
</feature>
<comment type="function">
    <text evidence="11">NDH-1 shuttles electrons from NADH, via FMN and iron-sulfur (Fe-S) centers, to quinones in the respiratory chain. The immediate electron acceptor for the enzyme in this species is believed to be ubiquinone. Couples the redox reaction to proton translocation (for every two electrons transferred, four hydrogen ions are translocated across the cytoplasmic membrane), and thus conserves the redox energy in a proton gradient.</text>
</comment>
<comment type="similarity">
    <text evidence="2 11 12">Belongs to the complex I subunit 3 family.</text>
</comment>
<dbReference type="EC" id="7.1.1.-" evidence="11"/>
<accession>A0A225M9F8</accession>
<keyword evidence="8 11" id="KW-0520">NAD</keyword>
<protein>
    <recommendedName>
        <fullName evidence="11">NADH-quinone oxidoreductase subunit A</fullName>
        <ecNumber evidence="11">7.1.1.-</ecNumber>
    </recommendedName>
    <alternativeName>
        <fullName evidence="11">NADH dehydrogenase I subunit A</fullName>
    </alternativeName>
    <alternativeName>
        <fullName evidence="11">NDH-1 subunit A</fullName>
    </alternativeName>
    <alternativeName>
        <fullName evidence="11">NUO1</fullName>
    </alternativeName>
</protein>
<dbReference type="RefSeq" id="WP_088604727.1">
    <property type="nucleotide sequence ID" value="NZ_NJIH01000010.1"/>
</dbReference>
<dbReference type="Proteomes" id="UP000214603">
    <property type="component" value="Unassembled WGS sequence"/>
</dbReference>
<dbReference type="Pfam" id="PF00507">
    <property type="entry name" value="Oxidored_q4"/>
    <property type="match status" value="1"/>
</dbReference>
<evidence type="ECO:0000313" key="13">
    <source>
        <dbReference type="EMBL" id="OWT56720.1"/>
    </source>
</evidence>
<evidence type="ECO:0000256" key="10">
    <source>
        <dbReference type="ARBA" id="ARBA00023136"/>
    </source>
</evidence>
<feature type="transmembrane region" description="Helical" evidence="11">
    <location>
        <begin position="61"/>
        <end position="83"/>
    </location>
</feature>
<evidence type="ECO:0000256" key="4">
    <source>
        <dbReference type="ARBA" id="ARBA00022692"/>
    </source>
</evidence>
<sequence length="119" mass="13568">MNLQEYFPVLLFIIVATLIGAALLSVGRLIGPHRPDEQKLSPYECGFEAFGDSRMKYDVRYYLVAILFILFDLEIAFLFPWAIASGPLGLVGFWTVIIFLAVLTVGFIYEWKRGALDWE</sequence>
<evidence type="ECO:0000256" key="11">
    <source>
        <dbReference type="HAMAP-Rule" id="MF_01394"/>
    </source>
</evidence>
<keyword evidence="6 11" id="KW-1278">Translocase</keyword>
<dbReference type="GO" id="GO:0048038">
    <property type="term" value="F:quinone binding"/>
    <property type="evidence" value="ECO:0007669"/>
    <property type="project" value="UniProtKB-KW"/>
</dbReference>
<comment type="subcellular location">
    <subcellularLocation>
        <location evidence="11 12">Cell membrane</location>
        <topology evidence="11 12">Multi-pass membrane protein</topology>
    </subcellularLocation>
    <subcellularLocation>
        <location evidence="1">Membrane</location>
        <topology evidence="1">Multi-pass membrane protein</topology>
    </subcellularLocation>
</comment>
<dbReference type="Gene3D" id="1.20.58.1610">
    <property type="entry name" value="NADH:ubiquinone/plastoquinone oxidoreductase, chain 3"/>
    <property type="match status" value="1"/>
</dbReference>
<keyword evidence="4 11" id="KW-0812">Transmembrane</keyword>
<evidence type="ECO:0000256" key="6">
    <source>
        <dbReference type="ARBA" id="ARBA00022967"/>
    </source>
</evidence>
<keyword evidence="10 11" id="KW-0472">Membrane</keyword>
<proteinExistence type="inferred from homology"/>
<dbReference type="InterPro" id="IPR000440">
    <property type="entry name" value="NADH_UbQ/plastoQ_OxRdtase_su3"/>
</dbReference>
<evidence type="ECO:0000256" key="7">
    <source>
        <dbReference type="ARBA" id="ARBA00022989"/>
    </source>
</evidence>
<dbReference type="EMBL" id="NJIH01000010">
    <property type="protein sequence ID" value="OWT56720.1"/>
    <property type="molecule type" value="Genomic_DNA"/>
</dbReference>
<keyword evidence="9 11" id="KW-0830">Ubiquinone</keyword>
<dbReference type="HAMAP" id="MF_01394">
    <property type="entry name" value="NDH1_NuoA"/>
    <property type="match status" value="1"/>
</dbReference>
<dbReference type="InterPro" id="IPR023043">
    <property type="entry name" value="NAD(P)H_OxRDtase_bac/plastid"/>
</dbReference>
<evidence type="ECO:0000256" key="1">
    <source>
        <dbReference type="ARBA" id="ARBA00004141"/>
    </source>
</evidence>
<evidence type="ECO:0000256" key="8">
    <source>
        <dbReference type="ARBA" id="ARBA00023027"/>
    </source>
</evidence>
<evidence type="ECO:0000313" key="14">
    <source>
        <dbReference type="Proteomes" id="UP000214603"/>
    </source>
</evidence>
<keyword evidence="7 11" id="KW-1133">Transmembrane helix</keyword>
<evidence type="ECO:0000256" key="3">
    <source>
        <dbReference type="ARBA" id="ARBA00022448"/>
    </source>
</evidence>
<reference evidence="14" key="1">
    <citation type="submission" date="2017-06" db="EMBL/GenBank/DDBJ databases">
        <title>Herbaspirillum phytohormonus sp. nov., isolated from the root nodule of Robinia pseudoacacia in lead-zinc mine.</title>
        <authorList>
            <person name="Fan M."/>
            <person name="Lin Y."/>
        </authorList>
    </citation>
    <scope>NUCLEOTIDE SEQUENCE [LARGE SCALE GENOMIC DNA]</scope>
    <source>
        <strain evidence="14">SC-089</strain>
    </source>
</reference>
<dbReference type="GO" id="GO:0030964">
    <property type="term" value="C:NADH dehydrogenase complex"/>
    <property type="evidence" value="ECO:0007669"/>
    <property type="project" value="TreeGrafter"/>
</dbReference>
<dbReference type="PANTHER" id="PTHR11058">
    <property type="entry name" value="NADH-UBIQUINONE OXIDOREDUCTASE CHAIN 3"/>
    <property type="match status" value="1"/>
</dbReference>
<evidence type="ECO:0000256" key="2">
    <source>
        <dbReference type="ARBA" id="ARBA00008472"/>
    </source>
</evidence>
<dbReference type="GO" id="GO:0008137">
    <property type="term" value="F:NADH dehydrogenase (ubiquinone) activity"/>
    <property type="evidence" value="ECO:0007669"/>
    <property type="project" value="InterPro"/>
</dbReference>
<dbReference type="InterPro" id="IPR038430">
    <property type="entry name" value="NDAH_ubi_oxred_su3_sf"/>
</dbReference>